<dbReference type="PANTHER" id="PTHR32021:SF30">
    <property type="entry name" value="CASP-LIKE PROTEIN 5C1"/>
    <property type="match status" value="1"/>
</dbReference>
<accession>A0AAV0DI39</accession>
<comment type="subcellular location">
    <subcellularLocation>
        <location evidence="1 8">Cell membrane</location>
        <topology evidence="1 8">Multi-pass membrane protein</topology>
    </subcellularLocation>
</comment>
<evidence type="ECO:0000256" key="6">
    <source>
        <dbReference type="ARBA" id="ARBA00022989"/>
    </source>
</evidence>
<evidence type="ECO:0000256" key="2">
    <source>
        <dbReference type="ARBA" id="ARBA00007651"/>
    </source>
</evidence>
<feature type="transmembrane region" description="Helical" evidence="8">
    <location>
        <begin position="98"/>
        <end position="123"/>
    </location>
</feature>
<organism evidence="10 11">
    <name type="scientific">Cuscuta epithymum</name>
    <dbReference type="NCBI Taxonomy" id="186058"/>
    <lineage>
        <taxon>Eukaryota</taxon>
        <taxon>Viridiplantae</taxon>
        <taxon>Streptophyta</taxon>
        <taxon>Embryophyta</taxon>
        <taxon>Tracheophyta</taxon>
        <taxon>Spermatophyta</taxon>
        <taxon>Magnoliopsida</taxon>
        <taxon>eudicotyledons</taxon>
        <taxon>Gunneridae</taxon>
        <taxon>Pentapetalae</taxon>
        <taxon>asterids</taxon>
        <taxon>lamiids</taxon>
        <taxon>Solanales</taxon>
        <taxon>Convolvulaceae</taxon>
        <taxon>Cuscuteae</taxon>
        <taxon>Cuscuta</taxon>
        <taxon>Cuscuta subgen. Cuscuta</taxon>
    </lineage>
</organism>
<evidence type="ECO:0000256" key="1">
    <source>
        <dbReference type="ARBA" id="ARBA00004651"/>
    </source>
</evidence>
<dbReference type="EMBL" id="CAMAPF010000114">
    <property type="protein sequence ID" value="CAH9102196.1"/>
    <property type="molecule type" value="Genomic_DNA"/>
</dbReference>
<reference evidence="10" key="1">
    <citation type="submission" date="2022-07" db="EMBL/GenBank/DDBJ databases">
        <authorList>
            <person name="Macas J."/>
            <person name="Novak P."/>
            <person name="Neumann P."/>
        </authorList>
    </citation>
    <scope>NUCLEOTIDE SEQUENCE</scope>
</reference>
<dbReference type="PANTHER" id="PTHR32021">
    <property type="entry name" value="CASP-LIKE PROTEIN 5B3"/>
    <property type="match status" value="1"/>
</dbReference>
<keyword evidence="7 8" id="KW-0472">Membrane</keyword>
<keyword evidence="4 8" id="KW-1003">Cell membrane</keyword>
<feature type="domain" description="Casparian strip membrane protein" evidence="9">
    <location>
        <begin position="12"/>
        <end position="95"/>
    </location>
</feature>
<dbReference type="GO" id="GO:0005886">
    <property type="term" value="C:plasma membrane"/>
    <property type="evidence" value="ECO:0007669"/>
    <property type="project" value="UniProtKB-SubCell"/>
</dbReference>
<dbReference type="InterPro" id="IPR045009">
    <property type="entry name" value="CASPL-5"/>
</dbReference>
<comment type="caution">
    <text evidence="8">Lacks conserved residue(s) required for the propagation of feature annotation.</text>
</comment>
<evidence type="ECO:0000256" key="3">
    <source>
        <dbReference type="ARBA" id="ARBA00011489"/>
    </source>
</evidence>
<gene>
    <name evidence="10" type="ORF">CEPIT_LOCUS15905</name>
</gene>
<evidence type="ECO:0000313" key="11">
    <source>
        <dbReference type="Proteomes" id="UP001152523"/>
    </source>
</evidence>
<comment type="similarity">
    <text evidence="2 8">Belongs to the Casparian strip membrane proteins (CASP) family.</text>
</comment>
<evidence type="ECO:0000313" key="10">
    <source>
        <dbReference type="EMBL" id="CAH9102196.1"/>
    </source>
</evidence>
<protein>
    <recommendedName>
        <fullName evidence="8">CASP-like protein</fullName>
    </recommendedName>
</protein>
<evidence type="ECO:0000256" key="8">
    <source>
        <dbReference type="RuleBase" id="RU361233"/>
    </source>
</evidence>
<sequence>MDGVSAVAAMGTPASLVSRLVVTVCSIASLLIICYTSQSDDSYESYSFWLLVSVMALLIPWSLATAVADCYFIFVLRNQTRHPGLTRAVIATDWVEPILIYVFLPCVFFSLDKVIFEVFFYILP</sequence>
<dbReference type="InterPro" id="IPR006702">
    <property type="entry name" value="CASP_dom"/>
</dbReference>
<evidence type="ECO:0000256" key="7">
    <source>
        <dbReference type="ARBA" id="ARBA00023136"/>
    </source>
</evidence>
<proteinExistence type="inferred from homology"/>
<keyword evidence="5 8" id="KW-0812">Transmembrane</keyword>
<dbReference type="AlphaFoldDB" id="A0AAV0DI39"/>
<feature type="transmembrane region" description="Helical" evidence="8">
    <location>
        <begin position="16"/>
        <end position="36"/>
    </location>
</feature>
<evidence type="ECO:0000259" key="9">
    <source>
        <dbReference type="Pfam" id="PF04535"/>
    </source>
</evidence>
<keyword evidence="11" id="KW-1185">Reference proteome</keyword>
<dbReference type="Proteomes" id="UP001152523">
    <property type="component" value="Unassembled WGS sequence"/>
</dbReference>
<name>A0AAV0DI39_9ASTE</name>
<dbReference type="Pfam" id="PF04535">
    <property type="entry name" value="CASP_dom"/>
    <property type="match status" value="1"/>
</dbReference>
<keyword evidence="6 8" id="KW-1133">Transmembrane helix</keyword>
<comment type="caution">
    <text evidence="10">The sequence shown here is derived from an EMBL/GenBank/DDBJ whole genome shotgun (WGS) entry which is preliminary data.</text>
</comment>
<evidence type="ECO:0000256" key="5">
    <source>
        <dbReference type="ARBA" id="ARBA00022692"/>
    </source>
</evidence>
<evidence type="ECO:0000256" key="4">
    <source>
        <dbReference type="ARBA" id="ARBA00022475"/>
    </source>
</evidence>
<feature type="transmembrane region" description="Helical" evidence="8">
    <location>
        <begin position="48"/>
        <end position="74"/>
    </location>
</feature>
<comment type="subunit">
    <text evidence="3 8">Homodimer and heterodimers.</text>
</comment>